<reference evidence="2" key="1">
    <citation type="journal article" date="2024" name="Proc. Natl. Acad. Sci. U.S.A.">
        <title>Extraordinary preservation of gene collinearity over three hundred million years revealed in homosporous lycophytes.</title>
        <authorList>
            <person name="Li C."/>
            <person name="Wickell D."/>
            <person name="Kuo L.Y."/>
            <person name="Chen X."/>
            <person name="Nie B."/>
            <person name="Liao X."/>
            <person name="Peng D."/>
            <person name="Ji J."/>
            <person name="Jenkins J."/>
            <person name="Williams M."/>
            <person name="Shu S."/>
            <person name="Plott C."/>
            <person name="Barry K."/>
            <person name="Rajasekar S."/>
            <person name="Grimwood J."/>
            <person name="Han X."/>
            <person name="Sun S."/>
            <person name="Hou Z."/>
            <person name="He W."/>
            <person name="Dai G."/>
            <person name="Sun C."/>
            <person name="Schmutz J."/>
            <person name="Leebens-Mack J.H."/>
            <person name="Li F.W."/>
            <person name="Wang L."/>
        </authorList>
    </citation>
    <scope>NUCLEOTIDE SEQUENCE [LARGE SCALE GENOMIC DNA]</scope>
    <source>
        <strain evidence="2">cv. PW_Plant_1</strain>
    </source>
</reference>
<proteinExistence type="predicted"/>
<keyword evidence="2" id="KW-1185">Reference proteome</keyword>
<evidence type="ECO:0000313" key="2">
    <source>
        <dbReference type="Proteomes" id="UP001162992"/>
    </source>
</evidence>
<accession>A0ACC2C8T0</accession>
<dbReference type="Proteomes" id="UP001162992">
    <property type="component" value="Chromosome 11"/>
</dbReference>
<organism evidence="1 2">
    <name type="scientific">Diphasiastrum complanatum</name>
    <name type="common">Issler's clubmoss</name>
    <name type="synonym">Lycopodium complanatum</name>
    <dbReference type="NCBI Taxonomy" id="34168"/>
    <lineage>
        <taxon>Eukaryota</taxon>
        <taxon>Viridiplantae</taxon>
        <taxon>Streptophyta</taxon>
        <taxon>Embryophyta</taxon>
        <taxon>Tracheophyta</taxon>
        <taxon>Lycopodiopsida</taxon>
        <taxon>Lycopodiales</taxon>
        <taxon>Lycopodiaceae</taxon>
        <taxon>Lycopodioideae</taxon>
        <taxon>Diphasiastrum</taxon>
    </lineage>
</organism>
<gene>
    <name evidence="1" type="ORF">O6H91_11G041800</name>
</gene>
<name>A0ACC2C8T0_DIPCM</name>
<dbReference type="EMBL" id="CM055102">
    <property type="protein sequence ID" value="KAJ7538283.1"/>
    <property type="molecule type" value="Genomic_DNA"/>
</dbReference>
<sequence length="202" mass="21886">MTETPEPPKLYVNKPKKLGEAAAAGVSASKVETASQGGSSGSAYPEPKSPGLSRFWYRFRSAFGVLLVANFVIGGYVLLTKSTSSKDENAEDEGEKAAIPNKTDVLAVSGSTNLKEQEMKKETGPADVVAISSSVTAPVVTEVSHLKESQPQTSEDQQREILRWVLAEKRKIKPANPAEKKKIDEEKKLLKEFLRAKSLPSI</sequence>
<evidence type="ECO:0000313" key="1">
    <source>
        <dbReference type="EMBL" id="KAJ7538283.1"/>
    </source>
</evidence>
<comment type="caution">
    <text evidence="1">The sequence shown here is derived from an EMBL/GenBank/DDBJ whole genome shotgun (WGS) entry which is preliminary data.</text>
</comment>
<protein>
    <submittedName>
        <fullName evidence="1">Uncharacterized protein</fullName>
    </submittedName>
</protein>